<feature type="active site" description="Tele-AMP-histidine intermediate" evidence="1">
    <location>
        <position position="100"/>
    </location>
</feature>
<feature type="short sequence motif" description="Histidine triad motif" evidence="2 3">
    <location>
        <begin position="98"/>
        <end position="102"/>
    </location>
</feature>
<evidence type="ECO:0000313" key="8">
    <source>
        <dbReference type="Proteomes" id="UP000184233"/>
    </source>
</evidence>
<dbReference type="PROSITE" id="PS50206">
    <property type="entry name" value="RHODANESE_3"/>
    <property type="match status" value="1"/>
</dbReference>
<dbReference type="SUPFAM" id="SSF52821">
    <property type="entry name" value="Rhodanese/Cell cycle control phosphatase"/>
    <property type="match status" value="1"/>
</dbReference>
<dbReference type="CDD" id="cd01276">
    <property type="entry name" value="PKCI_related"/>
    <property type="match status" value="1"/>
</dbReference>
<feature type="compositionally biased region" description="Low complexity" evidence="4">
    <location>
        <begin position="205"/>
        <end position="219"/>
    </location>
</feature>
<dbReference type="PANTHER" id="PTHR23089">
    <property type="entry name" value="HISTIDINE TRIAD HIT PROTEIN"/>
    <property type="match status" value="1"/>
</dbReference>
<dbReference type="Pfam" id="PF00581">
    <property type="entry name" value="Rhodanese"/>
    <property type="match status" value="1"/>
</dbReference>
<gene>
    <name evidence="7" type="ORF">BGO89_13460</name>
</gene>
<dbReference type="SUPFAM" id="SSF54197">
    <property type="entry name" value="HIT-like"/>
    <property type="match status" value="1"/>
</dbReference>
<proteinExistence type="predicted"/>
<feature type="region of interest" description="Disordered" evidence="4">
    <location>
        <begin position="197"/>
        <end position="234"/>
    </location>
</feature>
<dbReference type="Gene3D" id="3.30.428.10">
    <property type="entry name" value="HIT-like"/>
    <property type="match status" value="1"/>
</dbReference>
<comment type="caution">
    <text evidence="7">The sequence shown here is derived from an EMBL/GenBank/DDBJ whole genome shotgun (WGS) entry which is preliminary data.</text>
</comment>
<reference evidence="7 8" key="1">
    <citation type="submission" date="2016-09" db="EMBL/GenBank/DDBJ databases">
        <title>Genome-resolved meta-omics ties microbial dynamics to process performance in biotechnology for thiocyanate degradation.</title>
        <authorList>
            <person name="Kantor R.S."/>
            <person name="Huddy R.J."/>
            <person name="Iyer R."/>
            <person name="Thomas B.C."/>
            <person name="Brown C.T."/>
            <person name="Anantharaman K."/>
            <person name="Tringe S."/>
            <person name="Hettich R.L."/>
            <person name="Harrison S.T."/>
            <person name="Banfield J.F."/>
        </authorList>
    </citation>
    <scope>NUCLEOTIDE SEQUENCE [LARGE SCALE GENOMIC DNA]</scope>
    <source>
        <strain evidence="7">59-99</strain>
    </source>
</reference>
<protein>
    <recommendedName>
        <fullName evidence="9">Rhodanese domain-containing protein</fullName>
    </recommendedName>
</protein>
<accession>A0A1M3KVT7</accession>
<dbReference type="PROSITE" id="PS51084">
    <property type="entry name" value="HIT_2"/>
    <property type="match status" value="1"/>
</dbReference>
<dbReference type="InterPro" id="IPR036265">
    <property type="entry name" value="HIT-like_sf"/>
</dbReference>
<feature type="domain" description="HIT" evidence="6">
    <location>
        <begin position="5"/>
        <end position="114"/>
    </location>
</feature>
<organism evidence="7 8">
    <name type="scientific">Candidatus Kapaibacterium thiocyanatum</name>
    <dbReference type="NCBI Taxonomy" id="1895771"/>
    <lineage>
        <taxon>Bacteria</taxon>
        <taxon>Pseudomonadati</taxon>
        <taxon>Candidatus Kapaibacteriota</taxon>
        <taxon>Candidatus Kapaibacteriia</taxon>
        <taxon>Candidatus Kapaibacteriales</taxon>
        <taxon>Candidatus Kapaibacteriaceae</taxon>
        <taxon>Candidatus Kapaibacterium</taxon>
    </lineage>
</organism>
<evidence type="ECO:0000256" key="2">
    <source>
        <dbReference type="PIRSR" id="PIRSR601310-3"/>
    </source>
</evidence>
<evidence type="ECO:0008006" key="9">
    <source>
        <dbReference type="Google" id="ProtNLM"/>
    </source>
</evidence>
<feature type="domain" description="Rhodanese" evidence="5">
    <location>
        <begin position="251"/>
        <end position="337"/>
    </location>
</feature>
<dbReference type="InterPro" id="IPR011146">
    <property type="entry name" value="HIT-like"/>
</dbReference>
<dbReference type="STRING" id="1895771.BGO89_13460"/>
<dbReference type="InterPro" id="IPR001763">
    <property type="entry name" value="Rhodanese-like_dom"/>
</dbReference>
<name>A0A1M3KVT7_9BACT</name>
<dbReference type="PRINTS" id="PR00332">
    <property type="entry name" value="HISTRIAD"/>
</dbReference>
<evidence type="ECO:0000313" key="7">
    <source>
        <dbReference type="EMBL" id="OJX56336.1"/>
    </source>
</evidence>
<dbReference type="AlphaFoldDB" id="A0A1M3KVT7"/>
<dbReference type="Pfam" id="PF01230">
    <property type="entry name" value="HIT"/>
    <property type="match status" value="1"/>
</dbReference>
<evidence type="ECO:0000256" key="1">
    <source>
        <dbReference type="PIRSR" id="PIRSR601310-1"/>
    </source>
</evidence>
<evidence type="ECO:0000259" key="5">
    <source>
        <dbReference type="PROSITE" id="PS50206"/>
    </source>
</evidence>
<dbReference type="PROSITE" id="PS00892">
    <property type="entry name" value="HIT_1"/>
    <property type="match status" value="1"/>
</dbReference>
<evidence type="ECO:0000256" key="4">
    <source>
        <dbReference type="SAM" id="MobiDB-lite"/>
    </source>
</evidence>
<dbReference type="Gene3D" id="3.40.250.10">
    <property type="entry name" value="Rhodanese-like domain"/>
    <property type="match status" value="1"/>
</dbReference>
<dbReference type="InterPro" id="IPR001310">
    <property type="entry name" value="Histidine_triad_HIT"/>
</dbReference>
<dbReference type="CDD" id="cd00158">
    <property type="entry name" value="RHOD"/>
    <property type="match status" value="1"/>
</dbReference>
<dbReference type="InterPro" id="IPR019808">
    <property type="entry name" value="Histidine_triad_CS"/>
</dbReference>
<dbReference type="InterPro" id="IPR036873">
    <property type="entry name" value="Rhodanese-like_dom_sf"/>
</dbReference>
<dbReference type="EMBL" id="MKVH01000025">
    <property type="protein sequence ID" value="OJX56336.1"/>
    <property type="molecule type" value="Genomic_DNA"/>
</dbReference>
<dbReference type="GO" id="GO:0003824">
    <property type="term" value="F:catalytic activity"/>
    <property type="evidence" value="ECO:0007669"/>
    <property type="project" value="InterPro"/>
</dbReference>
<evidence type="ECO:0000256" key="3">
    <source>
        <dbReference type="PROSITE-ProRule" id="PRU00464"/>
    </source>
</evidence>
<dbReference type="Proteomes" id="UP000184233">
    <property type="component" value="Unassembled WGS sequence"/>
</dbReference>
<evidence type="ECO:0000259" key="6">
    <source>
        <dbReference type="PROSITE" id="PS51084"/>
    </source>
</evidence>
<sequence length="338" mass="36926">MDKSIFSKIIDREVPATIEYEDERVIAIRDIAPSAPIHLLIIPKKHIASANAITEEDAPLIGHVFMVAQQLARRFNVDHDGYRVVTNVNANGGQTVFHLHFHLLGGEPLGRMNSRNTGHGGASSSGTLREAGLLILMAIGLAIGFNTMNPKRINWVKPVFERVQATEAEIERLLGASGKDTARQIAAIPPERKDTAIASLDKPETPVTTKSATPGTTTPPETPPARQQEPFRPEPGVVREVGLSAFRTLLKSPHLLLIDARIPESYAKGHIAGAINIDGNSAEAEIPRILQLPQDRIVVIYCDGGECELSHHVAETMKKFNFGPIFIYTGGWAEWSKQ</sequence>
<dbReference type="SMART" id="SM00450">
    <property type="entry name" value="RHOD"/>
    <property type="match status" value="1"/>
</dbReference>